<organism evidence="1 2">
    <name type="scientific">Sporothrix stenoceras</name>
    <dbReference type="NCBI Taxonomy" id="5173"/>
    <lineage>
        <taxon>Eukaryota</taxon>
        <taxon>Fungi</taxon>
        <taxon>Dikarya</taxon>
        <taxon>Ascomycota</taxon>
        <taxon>Pezizomycotina</taxon>
        <taxon>Sordariomycetes</taxon>
        <taxon>Sordariomycetidae</taxon>
        <taxon>Ophiostomatales</taxon>
        <taxon>Ophiostomataceae</taxon>
        <taxon>Sporothrix</taxon>
    </lineage>
</organism>
<dbReference type="PANTHER" id="PTHR37540">
    <property type="entry name" value="TRANSCRIPTION FACTOR (ACR-2), PUTATIVE-RELATED-RELATED"/>
    <property type="match status" value="1"/>
</dbReference>
<proteinExistence type="predicted"/>
<reference evidence="1 2" key="1">
    <citation type="journal article" date="2024" name="IMA Fungus">
        <title>IMA Genome - F19 : A genome assembly and annotation guide to empower mycologists, including annotated draft genome sequences of Ceratocystis pirilliformis, Diaporthe australafricana, Fusarium ophioides, Paecilomyces lecythidis, and Sporothrix stenoceras.</title>
        <authorList>
            <person name="Aylward J."/>
            <person name="Wilson A.M."/>
            <person name="Visagie C.M."/>
            <person name="Spraker J."/>
            <person name="Barnes I."/>
            <person name="Buitendag C."/>
            <person name="Ceriani C."/>
            <person name="Del Mar Angel L."/>
            <person name="du Plessis D."/>
            <person name="Fuchs T."/>
            <person name="Gasser K."/>
            <person name="Kramer D."/>
            <person name="Li W."/>
            <person name="Munsamy K."/>
            <person name="Piso A."/>
            <person name="Price J.L."/>
            <person name="Sonnekus B."/>
            <person name="Thomas C."/>
            <person name="van der Nest A."/>
            <person name="van Dijk A."/>
            <person name="van Heerden A."/>
            <person name="van Vuuren N."/>
            <person name="Yilmaz N."/>
            <person name="Duong T.A."/>
            <person name="van der Merwe N.A."/>
            <person name="Wingfield M.J."/>
            <person name="Wingfield B.D."/>
        </authorList>
    </citation>
    <scope>NUCLEOTIDE SEQUENCE [LARGE SCALE GENOMIC DNA]</scope>
    <source>
        <strain evidence="1 2">CMW 5346</strain>
    </source>
</reference>
<gene>
    <name evidence="1" type="ORF">Sste5346_009865</name>
</gene>
<name>A0ABR3YJH2_9PEZI</name>
<dbReference type="PANTHER" id="PTHR37540:SF5">
    <property type="entry name" value="TRANSCRIPTION FACTOR DOMAIN-CONTAINING PROTEIN"/>
    <property type="match status" value="1"/>
</dbReference>
<evidence type="ECO:0000313" key="2">
    <source>
        <dbReference type="Proteomes" id="UP001583186"/>
    </source>
</evidence>
<comment type="caution">
    <text evidence="1">The sequence shown here is derived from an EMBL/GenBank/DDBJ whole genome shotgun (WGS) entry which is preliminary data.</text>
</comment>
<dbReference type="Proteomes" id="UP001583186">
    <property type="component" value="Unassembled WGS sequence"/>
</dbReference>
<evidence type="ECO:0000313" key="1">
    <source>
        <dbReference type="EMBL" id="KAL1887983.1"/>
    </source>
</evidence>
<evidence type="ECO:0008006" key="3">
    <source>
        <dbReference type="Google" id="ProtNLM"/>
    </source>
</evidence>
<sequence length="392" mass="43152">MATATAIANRSCISSGTVVLVSGLAMFERSNGRNDHWEIHMQGLKELVQYYGGLESLYTQPGILEKIFRADLYGSLDDDVPPYFDAHDLCIRLAEAVPADIFFYNNADADTDTQTVLRSAGLDRLTPQLDPTLVRCAHQLEEAMVGWDNMGGFEASEVTALEAAASVASAISPAAMPIAANRTTITRRPSVAAAMQMRYLLTGIQYMLVSSVLRQKLASVVKVRDRRLGEMVRIGLMLFSLSILNERPMNATYALKLVAKLKGILEEEALAAATELEASTEISIPVDLQLWTIFMAVSVTNGGTRWPDKIRDDDETSWMLDAFTSRLTSSEYSSSNSNSNAAGADHKVQTHLCQYPWVPCIHDKLFQRMWFVATTSTEARVTELGTAHKEGI</sequence>
<protein>
    <recommendedName>
        <fullName evidence="3">C6 zinc finger domain containing protein</fullName>
    </recommendedName>
</protein>
<dbReference type="EMBL" id="JAWCUI010000103">
    <property type="protein sequence ID" value="KAL1887983.1"/>
    <property type="molecule type" value="Genomic_DNA"/>
</dbReference>
<accession>A0ABR3YJH2</accession>
<keyword evidence="2" id="KW-1185">Reference proteome</keyword>